<accession>A0ABQ8BTS5</accession>
<dbReference type="PANTHER" id="PTHR31744:SF216">
    <property type="entry name" value="NAC TRANSCRIPTION FACTOR"/>
    <property type="match status" value="1"/>
</dbReference>
<feature type="domain" description="NAC" evidence="13">
    <location>
        <begin position="377"/>
        <end position="527"/>
    </location>
</feature>
<dbReference type="InterPro" id="IPR036093">
    <property type="entry name" value="NAC_dom_sf"/>
</dbReference>
<evidence type="ECO:0000313" key="14">
    <source>
        <dbReference type="EMBL" id="KAH0908235.1"/>
    </source>
</evidence>
<name>A0ABQ8BTS5_BRANA</name>
<evidence type="ECO:0000256" key="2">
    <source>
        <dbReference type="ARBA" id="ARBA00004167"/>
    </source>
</evidence>
<keyword evidence="9" id="KW-0804">Transcription</keyword>
<comment type="subcellular location">
    <subcellularLocation>
        <location evidence="2">Membrane</location>
        <topology evidence="2">Single-pass membrane protein</topology>
    </subcellularLocation>
    <subcellularLocation>
        <location evidence="1">Nucleus</location>
    </subcellularLocation>
</comment>
<keyword evidence="7 12" id="KW-0472">Membrane</keyword>
<evidence type="ECO:0000256" key="4">
    <source>
        <dbReference type="ARBA" id="ARBA00022989"/>
    </source>
</evidence>
<evidence type="ECO:0000256" key="10">
    <source>
        <dbReference type="ARBA" id="ARBA00023242"/>
    </source>
</evidence>
<keyword evidence="6" id="KW-0238">DNA-binding</keyword>
<evidence type="ECO:0000256" key="7">
    <source>
        <dbReference type="ARBA" id="ARBA00023136"/>
    </source>
</evidence>
<evidence type="ECO:0000256" key="9">
    <source>
        <dbReference type="ARBA" id="ARBA00023163"/>
    </source>
</evidence>
<comment type="caution">
    <text evidence="14">The sequence shown here is derived from an EMBL/GenBank/DDBJ whole genome shotgun (WGS) entry which is preliminary data.</text>
</comment>
<dbReference type="SUPFAM" id="SSF101941">
    <property type="entry name" value="NAC domain"/>
    <property type="match status" value="2"/>
</dbReference>
<dbReference type="Pfam" id="PF02365">
    <property type="entry name" value="NAM"/>
    <property type="match status" value="2"/>
</dbReference>
<sequence>MKKKPVGYRFSPTGLELINHYLKNKILDKLWLVNDAINEINICAHDPKFLPALSKLDSKDLVWYFFCRREYHVPEKKKGTKRTTPSGYWKATGVDRKIREKGVEIGIKKTLVYHEGKSTNGVWTPWVMHEYHITSLPPTQRNYVICQVMYKGADGDSLYGNNSNELSHSTMVSDLNTVREINTAPEVEQPREEDFYMSWDDLANPLNEQDDPSLFNPDTFFNDDYCPYQQQPQAPCDDDYISKLLSFNGGNHADVLGDLDITMQEHRNDHRPTKAFTGIIVDCSSDNDAKSISATCIIHIYRVRSAYLYITTNNPFRFTISYLGKGIKKRIGISFSQLKDLLVGKKKLGRTFYLHLNKKIYMNSEIRDYAFLKPEMDTSRRRFSPTGEEVINYYLKNKILDKPWLVNEAINEINICAHDPKFLPALSKLESKDLVWYFFTPREYHASEKKKGTKRTTPSGFWKATGKDRIIRDKRGHGVEIGIKKTLVYHHGKAANGVGTPWVMHEYHTTSLPLNQRNYVICQVMYKGADGDSLYGNNSNALSHSMVSDLNTVREINTAPQVEQPRQDLYLSVDDLANPLNEQDDPSLFNPDTLFNDSYWEDEYINDLLGFNGGNYDDVLRAPDITMQEDRNDHRPKKALTGIIVDCSSDSDAESISATSYQETSSPDSFHSLSAQFHTSGDEIPSLRKDSCTDINPHAETSINRKTRKAHLTRRTVPSKQEVNEGKSKAVNASVDKKKSSSSMVKTEKKGWFITEEAMDRRNRKKPRYIYLMNMIIGLILLVAVIGNITSVSLSVKT</sequence>
<evidence type="ECO:0000256" key="12">
    <source>
        <dbReference type="SAM" id="Phobius"/>
    </source>
</evidence>
<dbReference type="EMBL" id="JAGKQM010000009">
    <property type="protein sequence ID" value="KAH0908235.1"/>
    <property type="molecule type" value="Genomic_DNA"/>
</dbReference>
<protein>
    <recommendedName>
        <fullName evidence="13">NAC domain-containing protein</fullName>
    </recommendedName>
</protein>
<keyword evidence="3 12" id="KW-0812">Transmembrane</keyword>
<evidence type="ECO:0000256" key="1">
    <source>
        <dbReference type="ARBA" id="ARBA00004123"/>
    </source>
</evidence>
<keyword evidence="10" id="KW-0539">Nucleus</keyword>
<dbReference type="PANTHER" id="PTHR31744">
    <property type="entry name" value="PROTEIN CUP-SHAPED COTYLEDON 2-RELATED"/>
    <property type="match status" value="1"/>
</dbReference>
<dbReference type="InterPro" id="IPR003441">
    <property type="entry name" value="NAC-dom"/>
</dbReference>
<keyword evidence="15" id="KW-1185">Reference proteome</keyword>
<evidence type="ECO:0000313" key="15">
    <source>
        <dbReference type="Proteomes" id="UP000824890"/>
    </source>
</evidence>
<evidence type="ECO:0000256" key="5">
    <source>
        <dbReference type="ARBA" id="ARBA00023015"/>
    </source>
</evidence>
<evidence type="ECO:0000256" key="6">
    <source>
        <dbReference type="ARBA" id="ARBA00023125"/>
    </source>
</evidence>
<gene>
    <name evidence="14" type="ORF">HID58_031556</name>
</gene>
<evidence type="ECO:0000256" key="8">
    <source>
        <dbReference type="ARBA" id="ARBA00023159"/>
    </source>
</evidence>
<keyword evidence="5" id="KW-0805">Transcription regulation</keyword>
<evidence type="ECO:0000256" key="3">
    <source>
        <dbReference type="ARBA" id="ARBA00022692"/>
    </source>
</evidence>
<dbReference type="PROSITE" id="PS51005">
    <property type="entry name" value="NAC"/>
    <property type="match status" value="2"/>
</dbReference>
<dbReference type="Gene3D" id="2.170.150.80">
    <property type="entry name" value="NAC domain"/>
    <property type="match status" value="2"/>
</dbReference>
<feature type="region of interest" description="Disordered" evidence="11">
    <location>
        <begin position="718"/>
        <end position="741"/>
    </location>
</feature>
<keyword evidence="4 12" id="KW-1133">Transmembrane helix</keyword>
<dbReference type="Proteomes" id="UP000824890">
    <property type="component" value="Unassembled WGS sequence"/>
</dbReference>
<reference evidence="14 15" key="1">
    <citation type="submission" date="2021-05" db="EMBL/GenBank/DDBJ databases">
        <title>Genome Assembly of Synthetic Allotetraploid Brassica napus Reveals Homoeologous Exchanges between Subgenomes.</title>
        <authorList>
            <person name="Davis J.T."/>
        </authorList>
    </citation>
    <scope>NUCLEOTIDE SEQUENCE [LARGE SCALE GENOMIC DNA]</scope>
    <source>
        <strain evidence="15">cv. Da-Ae</strain>
        <tissue evidence="14">Seedling</tissue>
    </source>
</reference>
<proteinExistence type="predicted"/>
<evidence type="ECO:0000256" key="11">
    <source>
        <dbReference type="SAM" id="MobiDB-lite"/>
    </source>
</evidence>
<feature type="domain" description="NAC" evidence="13">
    <location>
        <begin position="4"/>
        <end position="151"/>
    </location>
</feature>
<evidence type="ECO:0000259" key="13">
    <source>
        <dbReference type="PROSITE" id="PS51005"/>
    </source>
</evidence>
<organism evidence="14 15">
    <name type="scientific">Brassica napus</name>
    <name type="common">Rape</name>
    <dbReference type="NCBI Taxonomy" id="3708"/>
    <lineage>
        <taxon>Eukaryota</taxon>
        <taxon>Viridiplantae</taxon>
        <taxon>Streptophyta</taxon>
        <taxon>Embryophyta</taxon>
        <taxon>Tracheophyta</taxon>
        <taxon>Spermatophyta</taxon>
        <taxon>Magnoliopsida</taxon>
        <taxon>eudicotyledons</taxon>
        <taxon>Gunneridae</taxon>
        <taxon>Pentapetalae</taxon>
        <taxon>rosids</taxon>
        <taxon>malvids</taxon>
        <taxon>Brassicales</taxon>
        <taxon>Brassicaceae</taxon>
        <taxon>Brassiceae</taxon>
        <taxon>Brassica</taxon>
    </lineage>
</organism>
<feature type="transmembrane region" description="Helical" evidence="12">
    <location>
        <begin position="769"/>
        <end position="789"/>
    </location>
</feature>
<keyword evidence="8" id="KW-0010">Activator</keyword>